<sequence length="351" mass="38672">MYTILRSNKLLVLNWPEGVPHPKLSQKRGISLLGTVKSRRLAAAFQSRDPLQCVASDTIPTKLRSGGGPGYYLAILGVAPEPTSQHARGIRVWYRVCADGAEEIRHDRGGLPRKVTSSSETPSHKSRRTGPKVSRSKKRHASSIECEDSPDDEEVDELSDSSHHTTKSRMQTDMPKSQGTKGASEQGSDEPGDDVQLTVATRSSTGQAEASVLRSAKRRASSIRREDSADEQVEQLSDSSRRAHPLRSSRRSTTKANKRKLRESKGACHQGDDDCDDERQSPVATRSSTRRAKVDVDVDVPPKKRKVAVEHADSGDEYKLDCGDTRAEFLRDIVALISSAPGMSNKHLRWM</sequence>
<proteinExistence type="predicted"/>
<organism evidence="2 3">
    <name type="scientific">Obba rivulosa</name>
    <dbReference type="NCBI Taxonomy" id="1052685"/>
    <lineage>
        <taxon>Eukaryota</taxon>
        <taxon>Fungi</taxon>
        <taxon>Dikarya</taxon>
        <taxon>Basidiomycota</taxon>
        <taxon>Agaricomycotina</taxon>
        <taxon>Agaricomycetes</taxon>
        <taxon>Polyporales</taxon>
        <taxon>Gelatoporiaceae</taxon>
        <taxon>Obba</taxon>
    </lineage>
</organism>
<evidence type="ECO:0000256" key="1">
    <source>
        <dbReference type="SAM" id="MobiDB-lite"/>
    </source>
</evidence>
<evidence type="ECO:0000313" key="3">
    <source>
        <dbReference type="Proteomes" id="UP000250043"/>
    </source>
</evidence>
<dbReference type="AlphaFoldDB" id="A0A8E2AFQ8"/>
<feature type="compositionally biased region" description="Basic residues" evidence="1">
    <location>
        <begin position="242"/>
        <end position="262"/>
    </location>
</feature>
<dbReference type="EMBL" id="KV722898">
    <property type="protein sequence ID" value="OCH83646.1"/>
    <property type="molecule type" value="Genomic_DNA"/>
</dbReference>
<protein>
    <submittedName>
        <fullName evidence="2">Uncharacterized protein</fullName>
    </submittedName>
</protein>
<feature type="region of interest" description="Disordered" evidence="1">
    <location>
        <begin position="105"/>
        <end position="299"/>
    </location>
</feature>
<dbReference type="Proteomes" id="UP000250043">
    <property type="component" value="Unassembled WGS sequence"/>
</dbReference>
<feature type="compositionally biased region" description="Polar residues" evidence="1">
    <location>
        <begin position="168"/>
        <end position="186"/>
    </location>
</feature>
<name>A0A8E2AFQ8_9APHY</name>
<feature type="compositionally biased region" description="Basic and acidic residues" evidence="1">
    <location>
        <begin position="263"/>
        <end position="272"/>
    </location>
</feature>
<feature type="compositionally biased region" description="Polar residues" evidence="1">
    <location>
        <begin position="198"/>
        <end position="208"/>
    </location>
</feature>
<accession>A0A8E2AFQ8</accession>
<keyword evidence="3" id="KW-1185">Reference proteome</keyword>
<feature type="compositionally biased region" description="Acidic residues" evidence="1">
    <location>
        <begin position="145"/>
        <end position="159"/>
    </location>
</feature>
<evidence type="ECO:0000313" key="2">
    <source>
        <dbReference type="EMBL" id="OCH83646.1"/>
    </source>
</evidence>
<reference evidence="2 3" key="1">
    <citation type="submission" date="2016-07" db="EMBL/GenBank/DDBJ databases">
        <title>Draft genome of the white-rot fungus Obba rivulosa 3A-2.</title>
        <authorList>
            <consortium name="DOE Joint Genome Institute"/>
            <person name="Miettinen O."/>
            <person name="Riley R."/>
            <person name="Acob R."/>
            <person name="Barry K."/>
            <person name="Cullen D."/>
            <person name="De Vries R."/>
            <person name="Hainaut M."/>
            <person name="Hatakka A."/>
            <person name="Henrissat B."/>
            <person name="Hilden K."/>
            <person name="Kuo R."/>
            <person name="Labutti K."/>
            <person name="Lipzen A."/>
            <person name="Makela M.R."/>
            <person name="Sandor L."/>
            <person name="Spatafora J.W."/>
            <person name="Grigoriev I.V."/>
            <person name="Hibbett D.S."/>
        </authorList>
    </citation>
    <scope>NUCLEOTIDE SEQUENCE [LARGE SCALE GENOMIC DNA]</scope>
    <source>
        <strain evidence="2 3">3A-2</strain>
    </source>
</reference>
<feature type="compositionally biased region" description="Basic residues" evidence="1">
    <location>
        <begin position="124"/>
        <end position="141"/>
    </location>
</feature>
<gene>
    <name evidence="2" type="ORF">OBBRIDRAFT_526429</name>
</gene>